<dbReference type="RefSeq" id="XP_037151073.1">
    <property type="nucleotide sequence ID" value="XM_037292534.1"/>
</dbReference>
<evidence type="ECO:0008006" key="3">
    <source>
        <dbReference type="Google" id="ProtNLM"/>
    </source>
</evidence>
<dbReference type="InterPro" id="IPR011009">
    <property type="entry name" value="Kinase-like_dom_sf"/>
</dbReference>
<reference evidence="1 2" key="1">
    <citation type="journal article" date="2020" name="Genomics">
        <title>Complete, high-quality genomes from long-read metagenomic sequencing of two wolf lichen thalli reveals enigmatic genome architecture.</title>
        <authorList>
            <person name="McKenzie S.K."/>
            <person name="Walston R.F."/>
            <person name="Allen J.L."/>
        </authorList>
    </citation>
    <scope>NUCLEOTIDE SEQUENCE [LARGE SCALE GENOMIC DNA]</scope>
    <source>
        <strain evidence="1">WasteWater1</strain>
    </source>
</reference>
<gene>
    <name evidence="1" type="ORF">HO133_001604</name>
</gene>
<organism evidence="1 2">
    <name type="scientific">Letharia lupina</name>
    <dbReference type="NCBI Taxonomy" id="560253"/>
    <lineage>
        <taxon>Eukaryota</taxon>
        <taxon>Fungi</taxon>
        <taxon>Dikarya</taxon>
        <taxon>Ascomycota</taxon>
        <taxon>Pezizomycotina</taxon>
        <taxon>Lecanoromycetes</taxon>
        <taxon>OSLEUM clade</taxon>
        <taxon>Lecanoromycetidae</taxon>
        <taxon>Lecanorales</taxon>
        <taxon>Lecanorineae</taxon>
        <taxon>Parmeliaceae</taxon>
        <taxon>Letharia</taxon>
    </lineage>
</organism>
<evidence type="ECO:0000313" key="1">
    <source>
        <dbReference type="EMBL" id="KAF6221638.1"/>
    </source>
</evidence>
<proteinExistence type="predicted"/>
<dbReference type="EMBL" id="JACCJB010000013">
    <property type="protein sequence ID" value="KAF6221638.1"/>
    <property type="molecule type" value="Genomic_DNA"/>
</dbReference>
<evidence type="ECO:0000313" key="2">
    <source>
        <dbReference type="Proteomes" id="UP000593566"/>
    </source>
</evidence>
<name>A0A8H6CDP2_9LECA</name>
<dbReference type="Gene3D" id="1.10.510.10">
    <property type="entry name" value="Transferase(Phosphotransferase) domain 1"/>
    <property type="match status" value="1"/>
</dbReference>
<sequence length="757" mass="84672">METEALRKRLNSALESEAWNIRNDYKSISVLVLYWQKGDMPGFKEEAHEIGELFATDFHYDVEYFEIPSDRSHMKLDMKINSFLDAHGDPDHLMIIHYGGHGDPNDENSQKKLAVWAAQSTGGPTVDWSDIHPKLGHVEAEILLLLDCCFAAQAARANQNSALPANVEVVAACAMGVKTRSPGPHSFTALLIKQLRASLEAAGSAKIADVVNSLASRDSEYRETPVHFSGLGVGRSTVCLEPFDASPTTEADAKKEAAWLTLRVSLRDVLSDALVSDIIRWLKARPTRKVSRLTIETVVQSANNVGHFIHGEGRARTSGPKFDQLPASAKHDVLTAWNEFRSLLAALATQLRSRDLFEGGDAEGQKSGSDHLDGVLRGPLATLLELEKGLLSLQSIVQRSVMALPDLYEKRESLLKAIDDTAMQDMGFVPLLHRRLKACFPSDSEDLMKTDHITKAAPTELKVFRSLVKEELQDLGTVLVEYKSYDRHTVLADGTKRLEYYIQTLADLLGTRGPPDFHTLRCTGWFHEEEASRLGLIFEYPVEYDGFKSLRELIQMPSTSQRPSLAQRFSIVKNVGEALLKWHISANWVHQGIASHNIYFFKPKNSASFDFSNPYLCGFEFSRPSGGISLSIPVKDFEQNVYRHPSRQGAPSQYHTKRHDLYSYGILLFEVGVWSLVSSRFGANLTKDLGPRKRRDQIELNARERLGHYMGAAYERATSRCLSMEFGVELDDRVGTKLAKAFEDLILKEIEPGTRLD</sequence>
<keyword evidence="2" id="KW-1185">Reference proteome</keyword>
<dbReference type="GeneID" id="59330020"/>
<accession>A0A8H6CDP2</accession>
<comment type="caution">
    <text evidence="1">The sequence shown here is derived from an EMBL/GenBank/DDBJ whole genome shotgun (WGS) entry which is preliminary data.</text>
</comment>
<dbReference type="AlphaFoldDB" id="A0A8H6CDP2"/>
<dbReference type="PANTHER" id="PTHR37542:SF3">
    <property type="entry name" value="PRION-INHIBITION AND PROPAGATION HELO DOMAIN-CONTAINING PROTEIN"/>
    <property type="match status" value="1"/>
</dbReference>
<dbReference type="SUPFAM" id="SSF56112">
    <property type="entry name" value="Protein kinase-like (PK-like)"/>
    <property type="match status" value="1"/>
</dbReference>
<protein>
    <recommendedName>
        <fullName evidence="3">Protein kinase domain-containing protein</fullName>
    </recommendedName>
</protein>
<dbReference type="PANTHER" id="PTHR37542">
    <property type="entry name" value="HELO DOMAIN-CONTAINING PROTEIN-RELATED"/>
    <property type="match status" value="1"/>
</dbReference>
<dbReference type="Proteomes" id="UP000593566">
    <property type="component" value="Unassembled WGS sequence"/>
</dbReference>